<protein>
    <submittedName>
        <fullName evidence="2">Uncharacterized protein</fullName>
    </submittedName>
</protein>
<gene>
    <name evidence="2" type="ORF">L3Y34_009246</name>
</gene>
<sequence length="125" mass="14264">MERYELDRYGLDMTMSPPESEDEDSDDYPSDVVSLQKLLATAIKKRRELSITEGENLLCETLQTRLIIRLCKRVDEKMKKRLSMSGSCTTTYSSDSSSSEDDENDDDEEPPAKRRSLGEDGKEVE</sequence>
<dbReference type="EMBL" id="CP090895">
    <property type="protein sequence ID" value="ULT91495.1"/>
    <property type="molecule type" value="Genomic_DNA"/>
</dbReference>
<name>A0AAE9A835_CAEBR</name>
<dbReference type="Proteomes" id="UP000827892">
    <property type="component" value="Chromosome V"/>
</dbReference>
<evidence type="ECO:0000313" key="2">
    <source>
        <dbReference type="EMBL" id="ULT91495.1"/>
    </source>
</evidence>
<organism evidence="2 3">
    <name type="scientific">Caenorhabditis briggsae</name>
    <dbReference type="NCBI Taxonomy" id="6238"/>
    <lineage>
        <taxon>Eukaryota</taxon>
        <taxon>Metazoa</taxon>
        <taxon>Ecdysozoa</taxon>
        <taxon>Nematoda</taxon>
        <taxon>Chromadorea</taxon>
        <taxon>Rhabditida</taxon>
        <taxon>Rhabditina</taxon>
        <taxon>Rhabditomorpha</taxon>
        <taxon>Rhabditoidea</taxon>
        <taxon>Rhabditidae</taxon>
        <taxon>Peloderinae</taxon>
        <taxon>Caenorhabditis</taxon>
    </lineage>
</organism>
<feature type="region of interest" description="Disordered" evidence="1">
    <location>
        <begin position="80"/>
        <end position="125"/>
    </location>
</feature>
<evidence type="ECO:0000256" key="1">
    <source>
        <dbReference type="SAM" id="MobiDB-lite"/>
    </source>
</evidence>
<reference evidence="2 3" key="1">
    <citation type="submission" date="2022-02" db="EMBL/GenBank/DDBJ databases">
        <title>Chromosome-level reference genomes for two strains of Caenorhabditis briggsae: an improved platform for comparative genomics.</title>
        <authorList>
            <person name="Stevens L."/>
            <person name="Andersen E.C."/>
        </authorList>
    </citation>
    <scope>NUCLEOTIDE SEQUENCE [LARGE SCALE GENOMIC DNA]</scope>
    <source>
        <strain evidence="2">QX1410_ONT</strain>
        <tissue evidence="2">Whole-organism</tissue>
    </source>
</reference>
<feature type="compositionally biased region" description="Acidic residues" evidence="1">
    <location>
        <begin position="19"/>
        <end position="29"/>
    </location>
</feature>
<proteinExistence type="predicted"/>
<evidence type="ECO:0000313" key="3">
    <source>
        <dbReference type="Proteomes" id="UP000827892"/>
    </source>
</evidence>
<dbReference type="AlphaFoldDB" id="A0AAE9A835"/>
<feature type="region of interest" description="Disordered" evidence="1">
    <location>
        <begin position="1"/>
        <end position="30"/>
    </location>
</feature>
<feature type="compositionally biased region" description="Basic and acidic residues" evidence="1">
    <location>
        <begin position="1"/>
        <end position="10"/>
    </location>
</feature>
<accession>A0AAE9A835</accession>
<feature type="compositionally biased region" description="Acidic residues" evidence="1">
    <location>
        <begin position="98"/>
        <end position="109"/>
    </location>
</feature>
<feature type="compositionally biased region" description="Basic and acidic residues" evidence="1">
    <location>
        <begin position="110"/>
        <end position="125"/>
    </location>
</feature>